<feature type="signal peptide" evidence="2">
    <location>
        <begin position="1"/>
        <end position="16"/>
    </location>
</feature>
<evidence type="ECO:0000256" key="1">
    <source>
        <dbReference type="SAM" id="MobiDB-lite"/>
    </source>
</evidence>
<dbReference type="InterPro" id="IPR016186">
    <property type="entry name" value="C-type_lectin-like/link_sf"/>
</dbReference>
<gene>
    <name evidence="3" type="ORF">PMAYCL1PPCAC_26252</name>
</gene>
<dbReference type="CDD" id="cd00037">
    <property type="entry name" value="CLECT"/>
    <property type="match status" value="1"/>
</dbReference>
<feature type="compositionally biased region" description="Low complexity" evidence="1">
    <location>
        <begin position="255"/>
        <end position="265"/>
    </location>
</feature>
<dbReference type="PANTHER" id="PTHR45581">
    <property type="entry name" value="PROTEIN CBG10435"/>
    <property type="match status" value="1"/>
</dbReference>
<feature type="region of interest" description="Disordered" evidence="1">
    <location>
        <begin position="255"/>
        <end position="285"/>
    </location>
</feature>
<feature type="chain" id="PRO_5042825178" description="C-type lectin" evidence="2">
    <location>
        <begin position="17"/>
        <end position="285"/>
    </location>
</feature>
<evidence type="ECO:0000313" key="4">
    <source>
        <dbReference type="Proteomes" id="UP001328107"/>
    </source>
</evidence>
<evidence type="ECO:0008006" key="5">
    <source>
        <dbReference type="Google" id="ProtNLM"/>
    </source>
</evidence>
<organism evidence="3 4">
    <name type="scientific">Pristionchus mayeri</name>
    <dbReference type="NCBI Taxonomy" id="1317129"/>
    <lineage>
        <taxon>Eukaryota</taxon>
        <taxon>Metazoa</taxon>
        <taxon>Ecdysozoa</taxon>
        <taxon>Nematoda</taxon>
        <taxon>Chromadorea</taxon>
        <taxon>Rhabditida</taxon>
        <taxon>Rhabditina</taxon>
        <taxon>Diplogasteromorpha</taxon>
        <taxon>Diplogasteroidea</taxon>
        <taxon>Neodiplogasteridae</taxon>
        <taxon>Pristionchus</taxon>
    </lineage>
</organism>
<dbReference type="AlphaFoldDB" id="A0AAN5D4R3"/>
<keyword evidence="2" id="KW-0732">Signal</keyword>
<dbReference type="InterPro" id="IPR016187">
    <property type="entry name" value="CTDL_fold"/>
</dbReference>
<evidence type="ECO:0000313" key="3">
    <source>
        <dbReference type="EMBL" id="GMR56057.1"/>
    </source>
</evidence>
<dbReference type="Gene3D" id="3.10.100.10">
    <property type="entry name" value="Mannose-Binding Protein A, subunit A"/>
    <property type="match status" value="1"/>
</dbReference>
<dbReference type="PANTHER" id="PTHR45581:SF3">
    <property type="entry name" value="METHYLTRANSFERASE DOMAIN-CONTAINING PROTEIN"/>
    <property type="match status" value="1"/>
</dbReference>
<sequence>MLLLAVFALLLAPIGATDVQETDCPVGDLGCNWKKYFTRAHTANLVKLKCDMLLYRSFVKDNQCFFAINKPMNYSAGASECETALSGAKLHTIDSQSAEITLESVIRAMHLDGGDYHIDSTAPYSRKGIICKYSPIRCPVGERSDMPGRCMQIFNEKRDFESAFSFCTERGSDLPRILNNDDNRAVAKLVGSSPEPAWVDYTGSNQGWGPHSIELIRKFFAKNSNWFSGTSAQQYRNIDSCRYGLFVDGPVRVSPGAHSAASTPSTPDPTPVVPPRVNHVSTTRG</sequence>
<evidence type="ECO:0000256" key="2">
    <source>
        <dbReference type="SAM" id="SignalP"/>
    </source>
</evidence>
<comment type="caution">
    <text evidence="3">The sequence shown here is derived from an EMBL/GenBank/DDBJ whole genome shotgun (WGS) entry which is preliminary data.</text>
</comment>
<dbReference type="Proteomes" id="UP001328107">
    <property type="component" value="Unassembled WGS sequence"/>
</dbReference>
<proteinExistence type="predicted"/>
<dbReference type="SUPFAM" id="SSF56436">
    <property type="entry name" value="C-type lectin-like"/>
    <property type="match status" value="1"/>
</dbReference>
<keyword evidence="4" id="KW-1185">Reference proteome</keyword>
<dbReference type="EMBL" id="BTRK01000005">
    <property type="protein sequence ID" value="GMR56057.1"/>
    <property type="molecule type" value="Genomic_DNA"/>
</dbReference>
<reference evidence="4" key="1">
    <citation type="submission" date="2022-10" db="EMBL/GenBank/DDBJ databases">
        <title>Genome assembly of Pristionchus species.</title>
        <authorList>
            <person name="Yoshida K."/>
            <person name="Sommer R.J."/>
        </authorList>
    </citation>
    <scope>NUCLEOTIDE SEQUENCE [LARGE SCALE GENOMIC DNA]</scope>
    <source>
        <strain evidence="4">RS5460</strain>
    </source>
</reference>
<protein>
    <recommendedName>
        <fullName evidence="5">C-type lectin</fullName>
    </recommendedName>
</protein>
<accession>A0AAN5D4R3</accession>
<name>A0AAN5D4R3_9BILA</name>